<evidence type="ECO:0000256" key="2">
    <source>
        <dbReference type="ARBA" id="ARBA00022801"/>
    </source>
</evidence>
<dbReference type="InterPro" id="IPR010158">
    <property type="entry name" value="Amidase_Cbmase"/>
</dbReference>
<dbReference type="SUPFAM" id="SSF53187">
    <property type="entry name" value="Zn-dependent exopeptidases"/>
    <property type="match status" value="1"/>
</dbReference>
<dbReference type="Gene3D" id="3.30.70.360">
    <property type="match status" value="1"/>
</dbReference>
<evidence type="ECO:0000313" key="3">
    <source>
        <dbReference type="EMBL" id="GAA1387260.1"/>
    </source>
</evidence>
<organism evidence="3 4">
    <name type="scientific">Pseudonocardia kongjuensis</name>
    <dbReference type="NCBI Taxonomy" id="102227"/>
    <lineage>
        <taxon>Bacteria</taxon>
        <taxon>Bacillati</taxon>
        <taxon>Actinomycetota</taxon>
        <taxon>Actinomycetes</taxon>
        <taxon>Pseudonocardiales</taxon>
        <taxon>Pseudonocardiaceae</taxon>
        <taxon>Pseudonocardia</taxon>
    </lineage>
</organism>
<dbReference type="Gene3D" id="3.40.630.10">
    <property type="entry name" value="Zn peptidases"/>
    <property type="match status" value="1"/>
</dbReference>
<dbReference type="NCBIfam" id="TIGR01879">
    <property type="entry name" value="hydantase"/>
    <property type="match status" value="1"/>
</dbReference>
<dbReference type="PANTHER" id="PTHR32494:SF5">
    <property type="entry name" value="ALLANTOATE AMIDOHYDROLASE"/>
    <property type="match status" value="1"/>
</dbReference>
<protein>
    <submittedName>
        <fullName evidence="3">M20 family metallo-hydrolase</fullName>
    </submittedName>
</protein>
<keyword evidence="4" id="KW-1185">Reference proteome</keyword>
<dbReference type="SUPFAM" id="SSF55031">
    <property type="entry name" value="Bacterial exopeptidase dimerisation domain"/>
    <property type="match status" value="1"/>
</dbReference>
<proteinExistence type="inferred from homology"/>
<evidence type="ECO:0000313" key="4">
    <source>
        <dbReference type="Proteomes" id="UP001501414"/>
    </source>
</evidence>
<evidence type="ECO:0000256" key="1">
    <source>
        <dbReference type="ARBA" id="ARBA00006153"/>
    </source>
</evidence>
<dbReference type="RefSeq" id="WP_344021245.1">
    <property type="nucleotide sequence ID" value="NZ_BAAAJK010000007.1"/>
</dbReference>
<dbReference type="InterPro" id="IPR036264">
    <property type="entry name" value="Bact_exopeptidase_dim_dom"/>
</dbReference>
<comment type="similarity">
    <text evidence="1">Belongs to the peptidase M20 family.</text>
</comment>
<dbReference type="InterPro" id="IPR002933">
    <property type="entry name" value="Peptidase_M20"/>
</dbReference>
<dbReference type="PANTHER" id="PTHR32494">
    <property type="entry name" value="ALLANTOATE DEIMINASE-RELATED"/>
    <property type="match status" value="1"/>
</dbReference>
<name>A0ABP4ICY6_9PSEU</name>
<dbReference type="EMBL" id="BAAAJK010000007">
    <property type="protein sequence ID" value="GAA1387260.1"/>
    <property type="molecule type" value="Genomic_DNA"/>
</dbReference>
<sequence length="423" mass="44468">MGDPANEEDPMADDGAPTFLADFATLSGFGATERGGVHREAASEADDRQWAWFGRWLADRGFTVVHDRIGNQFGLLERTPGAPYVLVGSHLDSQPFGGRWDGAYGVLAAAHAAHRLAGTTHALNLAVVNWFNEEGSRFTPSMFGSAVFTGALDPGAALDTRDPAGIRVGDLLAASGRTGTGAPTLADIACYAEIHVEQGRVLEDTGTTIGLVEATWAARKYALRVLGEQSHTGSTVMADRRDALLGAARLVVLARELSDELSGTGAPLHTSVSRMTVEPNSPVTVAREVTLNLDLRSPDEQLLARADELLHSRIAGIERSARVAVEIAGSHGWGVQPFPAAGIDLAREVADGLGLGHRRMPTVAGHDSVNLNGHVPTVMLFVPSVDGISHNEGEHTTDADALAGLDLLTGVLRRLAAGEITAG</sequence>
<dbReference type="PIRSF" id="PIRSF001235">
    <property type="entry name" value="Amidase_carbamoylase"/>
    <property type="match status" value="1"/>
</dbReference>
<gene>
    <name evidence="3" type="ORF">GCM10009613_22540</name>
</gene>
<accession>A0ABP4ICY6</accession>
<dbReference type="Pfam" id="PF01546">
    <property type="entry name" value="Peptidase_M20"/>
    <property type="match status" value="1"/>
</dbReference>
<dbReference type="CDD" id="cd03884">
    <property type="entry name" value="M20_bAS"/>
    <property type="match status" value="1"/>
</dbReference>
<dbReference type="Proteomes" id="UP001501414">
    <property type="component" value="Unassembled WGS sequence"/>
</dbReference>
<keyword evidence="2" id="KW-0378">Hydrolase</keyword>
<comment type="caution">
    <text evidence="3">The sequence shown here is derived from an EMBL/GenBank/DDBJ whole genome shotgun (WGS) entry which is preliminary data.</text>
</comment>
<reference evidence="4" key="1">
    <citation type="journal article" date="2019" name="Int. J. Syst. Evol. Microbiol.">
        <title>The Global Catalogue of Microorganisms (GCM) 10K type strain sequencing project: providing services to taxonomists for standard genome sequencing and annotation.</title>
        <authorList>
            <consortium name="The Broad Institute Genomics Platform"/>
            <consortium name="The Broad Institute Genome Sequencing Center for Infectious Disease"/>
            <person name="Wu L."/>
            <person name="Ma J."/>
        </authorList>
    </citation>
    <scope>NUCLEOTIDE SEQUENCE [LARGE SCALE GENOMIC DNA]</scope>
    <source>
        <strain evidence="4">JCM 11896</strain>
    </source>
</reference>